<accession>A0AAD5XL12</accession>
<feature type="non-terminal residue" evidence="2">
    <location>
        <position position="1"/>
    </location>
</feature>
<dbReference type="EMBL" id="JADGJQ010000255">
    <property type="protein sequence ID" value="KAJ3164762.1"/>
    <property type="molecule type" value="Genomic_DNA"/>
</dbReference>
<evidence type="ECO:0000256" key="1">
    <source>
        <dbReference type="SAM" id="MobiDB-lite"/>
    </source>
</evidence>
<evidence type="ECO:0000313" key="3">
    <source>
        <dbReference type="Proteomes" id="UP001212152"/>
    </source>
</evidence>
<name>A0AAD5XL12_9FUNG</name>
<feature type="non-terminal residue" evidence="2">
    <location>
        <position position="96"/>
    </location>
</feature>
<gene>
    <name evidence="2" type="ORF">HDU87_003500</name>
</gene>
<sequence>EDEDVENQVSKKSHADNGSSSRGAQDAQFIDDSDVPLPLSPDAAYDPNNDPFLKATSSVNVQDDEGYEEIKLHIAHIKACNTSLNVSIDVKASLEQ</sequence>
<comment type="caution">
    <text evidence="2">The sequence shown here is derived from an EMBL/GenBank/DDBJ whole genome shotgun (WGS) entry which is preliminary data.</text>
</comment>
<dbReference type="AlphaFoldDB" id="A0AAD5XL12"/>
<proteinExistence type="predicted"/>
<evidence type="ECO:0000313" key="2">
    <source>
        <dbReference type="EMBL" id="KAJ3164762.1"/>
    </source>
</evidence>
<organism evidence="2 3">
    <name type="scientific">Geranomyces variabilis</name>
    <dbReference type="NCBI Taxonomy" id="109894"/>
    <lineage>
        <taxon>Eukaryota</taxon>
        <taxon>Fungi</taxon>
        <taxon>Fungi incertae sedis</taxon>
        <taxon>Chytridiomycota</taxon>
        <taxon>Chytridiomycota incertae sedis</taxon>
        <taxon>Chytridiomycetes</taxon>
        <taxon>Spizellomycetales</taxon>
        <taxon>Powellomycetaceae</taxon>
        <taxon>Geranomyces</taxon>
    </lineage>
</organism>
<keyword evidence="3" id="KW-1185">Reference proteome</keyword>
<dbReference type="Proteomes" id="UP001212152">
    <property type="component" value="Unassembled WGS sequence"/>
</dbReference>
<reference evidence="2" key="1">
    <citation type="submission" date="2020-05" db="EMBL/GenBank/DDBJ databases">
        <title>Phylogenomic resolution of chytrid fungi.</title>
        <authorList>
            <person name="Stajich J.E."/>
            <person name="Amses K."/>
            <person name="Simmons R."/>
            <person name="Seto K."/>
            <person name="Myers J."/>
            <person name="Bonds A."/>
            <person name="Quandt C.A."/>
            <person name="Barry K."/>
            <person name="Liu P."/>
            <person name="Grigoriev I."/>
            <person name="Longcore J.E."/>
            <person name="James T.Y."/>
        </authorList>
    </citation>
    <scope>NUCLEOTIDE SEQUENCE</scope>
    <source>
        <strain evidence="2">JEL0379</strain>
    </source>
</reference>
<feature type="region of interest" description="Disordered" evidence="1">
    <location>
        <begin position="1"/>
        <end position="51"/>
    </location>
</feature>
<protein>
    <submittedName>
        <fullName evidence="2">Uncharacterized protein</fullName>
    </submittedName>
</protein>